<dbReference type="OrthoDB" id="99572at2759"/>
<gene>
    <name evidence="1" type="ORF">Pfra01_001473300</name>
</gene>
<dbReference type="EMBL" id="BSXT01001546">
    <property type="protein sequence ID" value="GMF43499.1"/>
    <property type="molecule type" value="Genomic_DNA"/>
</dbReference>
<evidence type="ECO:0000313" key="2">
    <source>
        <dbReference type="Proteomes" id="UP001165121"/>
    </source>
</evidence>
<keyword evidence="2" id="KW-1185">Reference proteome</keyword>
<name>A0A9W7CWQ6_9STRA</name>
<dbReference type="Proteomes" id="UP001165121">
    <property type="component" value="Unassembled WGS sequence"/>
</dbReference>
<protein>
    <submittedName>
        <fullName evidence="1">Unnamed protein product</fullName>
    </submittedName>
</protein>
<dbReference type="PANTHER" id="PTHR40866:SF1">
    <property type="entry name" value="BED-TYPE DOMAIN-CONTAINING PROTEIN"/>
    <property type="match status" value="1"/>
</dbReference>
<reference evidence="1" key="1">
    <citation type="submission" date="2023-04" db="EMBL/GenBank/DDBJ databases">
        <title>Phytophthora fragariaefolia NBRC 109709.</title>
        <authorList>
            <person name="Ichikawa N."/>
            <person name="Sato H."/>
            <person name="Tonouchi N."/>
        </authorList>
    </citation>
    <scope>NUCLEOTIDE SEQUENCE</scope>
    <source>
        <strain evidence="1">NBRC 109709</strain>
    </source>
</reference>
<evidence type="ECO:0000313" key="1">
    <source>
        <dbReference type="EMBL" id="GMF43499.1"/>
    </source>
</evidence>
<organism evidence="1 2">
    <name type="scientific">Phytophthora fragariaefolia</name>
    <dbReference type="NCBI Taxonomy" id="1490495"/>
    <lineage>
        <taxon>Eukaryota</taxon>
        <taxon>Sar</taxon>
        <taxon>Stramenopiles</taxon>
        <taxon>Oomycota</taxon>
        <taxon>Peronosporomycetes</taxon>
        <taxon>Peronosporales</taxon>
        <taxon>Peronosporaceae</taxon>
        <taxon>Phytophthora</taxon>
    </lineage>
</organism>
<dbReference type="PANTHER" id="PTHR40866">
    <property type="entry name" value="BED-TYPE DOMAIN-CONTAINING PROTEIN"/>
    <property type="match status" value="1"/>
</dbReference>
<comment type="caution">
    <text evidence="1">The sequence shown here is derived from an EMBL/GenBank/DDBJ whole genome shotgun (WGS) entry which is preliminary data.</text>
</comment>
<accession>A0A9W7CWQ6</accession>
<dbReference type="AlphaFoldDB" id="A0A9W7CWQ6"/>
<proteinExistence type="predicted"/>
<sequence length="143" mass="15205">MTSVSQSVAMIIIGAGGSIVADPDFIAACGKIQLDKQYLVSHHEKLAVQSLIMRPTSSSISTSSNSTNESFASSVLKKARLQSKKSTYVQVDTIPPTSSLAERLLSIARATYGLHSVLPVPLERIVSLNKQVLQGCPDAPSVH</sequence>